<keyword evidence="11" id="KW-0131">Cell cycle</keyword>
<evidence type="ECO:0000256" key="10">
    <source>
        <dbReference type="ARBA" id="ARBA00023136"/>
    </source>
</evidence>
<feature type="binding site" evidence="13">
    <location>
        <position position="227"/>
    </location>
    <ligand>
        <name>Mg(2+)</name>
        <dbReference type="ChEBI" id="CHEBI:18420"/>
    </ligand>
</feature>
<evidence type="ECO:0000256" key="3">
    <source>
        <dbReference type="ARBA" id="ARBA00022519"/>
    </source>
</evidence>
<dbReference type="GO" id="GO:0046872">
    <property type="term" value="F:metal ion binding"/>
    <property type="evidence" value="ECO:0007669"/>
    <property type="project" value="UniProtKB-KW"/>
</dbReference>
<keyword evidence="3" id="KW-0997">Cell inner membrane</keyword>
<keyword evidence="3" id="KW-1003">Cell membrane</keyword>
<evidence type="ECO:0000256" key="13">
    <source>
        <dbReference type="PIRSR" id="PIRSR600715-1"/>
    </source>
</evidence>
<dbReference type="AlphaFoldDB" id="G8QXE2"/>
<keyword evidence="10 14" id="KW-0472">Membrane</keyword>
<evidence type="ECO:0000256" key="7">
    <source>
        <dbReference type="ARBA" id="ARBA00022960"/>
    </source>
</evidence>
<organism evidence="15 16">
    <name type="scientific">Sphaerochaeta pleomorpha (strain ATCC BAA-1885 / DSM 22778 / Grapes)</name>
    <dbReference type="NCBI Taxonomy" id="158190"/>
    <lineage>
        <taxon>Bacteria</taxon>
        <taxon>Pseudomonadati</taxon>
        <taxon>Spirochaetota</taxon>
        <taxon>Spirochaetia</taxon>
        <taxon>Spirochaetales</taxon>
        <taxon>Sphaerochaetaceae</taxon>
        <taxon>Sphaerochaeta</taxon>
    </lineage>
</organism>
<evidence type="ECO:0000256" key="12">
    <source>
        <dbReference type="ARBA" id="ARBA00023316"/>
    </source>
</evidence>
<feature type="transmembrane region" description="Helical" evidence="14">
    <location>
        <begin position="6"/>
        <end position="25"/>
    </location>
</feature>
<dbReference type="eggNOG" id="COG0472">
    <property type="taxonomic scope" value="Bacteria"/>
</dbReference>
<dbReference type="PROSITE" id="PS01348">
    <property type="entry name" value="MRAY_2"/>
    <property type="match status" value="1"/>
</dbReference>
<dbReference type="GO" id="GO:0051301">
    <property type="term" value="P:cell division"/>
    <property type="evidence" value="ECO:0007669"/>
    <property type="project" value="UniProtKB-KW"/>
</dbReference>
<evidence type="ECO:0000313" key="15">
    <source>
        <dbReference type="EMBL" id="AEV28443.1"/>
    </source>
</evidence>
<dbReference type="STRING" id="158190.SpiGrapes_0594"/>
<keyword evidence="7" id="KW-0133">Cell shape</keyword>
<gene>
    <name evidence="15" type="ordered locus">SpiGrapes_0594</name>
</gene>
<evidence type="ECO:0000256" key="4">
    <source>
        <dbReference type="ARBA" id="ARBA00022618"/>
    </source>
</evidence>
<keyword evidence="13" id="KW-0479">Metal-binding</keyword>
<dbReference type="CDD" id="cd06852">
    <property type="entry name" value="GT_MraY"/>
    <property type="match status" value="1"/>
</dbReference>
<dbReference type="GO" id="GO:0005886">
    <property type="term" value="C:plasma membrane"/>
    <property type="evidence" value="ECO:0007669"/>
    <property type="project" value="TreeGrafter"/>
</dbReference>
<dbReference type="PANTHER" id="PTHR22926">
    <property type="entry name" value="PHOSPHO-N-ACETYLMURAMOYL-PENTAPEPTIDE-TRANSFERASE"/>
    <property type="match status" value="1"/>
</dbReference>
<evidence type="ECO:0000256" key="2">
    <source>
        <dbReference type="ARBA" id="ARBA00005583"/>
    </source>
</evidence>
<reference evidence="15 16" key="1">
    <citation type="submission" date="2011-11" db="EMBL/GenBank/DDBJ databases">
        <title>Complete sequence of Spirochaeta sp. grapes.</title>
        <authorList>
            <consortium name="US DOE Joint Genome Institute"/>
            <person name="Lucas S."/>
            <person name="Han J."/>
            <person name="Lapidus A."/>
            <person name="Cheng J.-F."/>
            <person name="Goodwin L."/>
            <person name="Pitluck S."/>
            <person name="Peters L."/>
            <person name="Ovchinnikova G."/>
            <person name="Munk A.C."/>
            <person name="Detter J.C."/>
            <person name="Han C."/>
            <person name="Tapia R."/>
            <person name="Land M."/>
            <person name="Hauser L."/>
            <person name="Kyrpides N."/>
            <person name="Ivanova N."/>
            <person name="Pagani I."/>
            <person name="Ritalahtilisa K."/>
            <person name="Loeffler F."/>
            <person name="Woyke T."/>
        </authorList>
    </citation>
    <scope>NUCLEOTIDE SEQUENCE [LARGE SCALE GENOMIC DNA]</scope>
    <source>
        <strain evidence="16">ATCC BAA-1885 / DSM 22778 / Grapes</strain>
    </source>
</reference>
<feature type="transmembrane region" description="Helical" evidence="14">
    <location>
        <begin position="46"/>
        <end position="68"/>
    </location>
</feature>
<dbReference type="KEGG" id="sgp:SpiGrapes_0594"/>
<dbReference type="Proteomes" id="UP000005632">
    <property type="component" value="Chromosome"/>
</dbReference>
<keyword evidence="9 14" id="KW-1133">Transmembrane helix</keyword>
<evidence type="ECO:0000256" key="1">
    <source>
        <dbReference type="ARBA" id="ARBA00004141"/>
    </source>
</evidence>
<name>G8QXE2_SPHPG</name>
<dbReference type="InterPro" id="IPR018480">
    <property type="entry name" value="PNAcMuramoyl-5peptid_Trfase_CS"/>
</dbReference>
<dbReference type="GO" id="GO:0008360">
    <property type="term" value="P:regulation of cell shape"/>
    <property type="evidence" value="ECO:0007669"/>
    <property type="project" value="UniProtKB-KW"/>
</dbReference>
<evidence type="ECO:0000256" key="14">
    <source>
        <dbReference type="SAM" id="Phobius"/>
    </source>
</evidence>
<dbReference type="OrthoDB" id="9805475at2"/>
<feature type="transmembrane region" description="Helical" evidence="14">
    <location>
        <begin position="173"/>
        <end position="192"/>
    </location>
</feature>
<feature type="binding site" evidence="13">
    <location>
        <position position="166"/>
    </location>
    <ligand>
        <name>Mg(2+)</name>
        <dbReference type="ChEBI" id="CHEBI:18420"/>
    </ligand>
</feature>
<dbReference type="GO" id="GO:0071555">
    <property type="term" value="P:cell wall organization"/>
    <property type="evidence" value="ECO:0007669"/>
    <property type="project" value="UniProtKB-KW"/>
</dbReference>
<sequence>MVIPILAGSIGFVVTFVFSRFLIFGKQVMHVAIKPELEKTQAGKTGTPTVGGLAFCFGTVVAIACLQWKGGDSYSIVLMVTLFLFALIGFFDDITKTRSPVGDGISSRLKVVLQMVCSALVLLCMHFFGLLSGEVFLPVVGITTDWGIFYPVCAFVYIMFFSNAVNISDGLDGLAAGSSLPLVVLVLSIVFLGGLARGISLFLAAFLGSLLAFLWYNVKPAKYFMGDCGSQAIGSVIAVSALLSKVELFVLVSSGIFLVEFATSLIQIVSIRGRGKKVFLIAPLHHVFELKGMAEKTIVGRYCIASWLCTLMAFLLFQFTLR</sequence>
<dbReference type="HOGENOM" id="CLU_023982_0_1_12"/>
<feature type="transmembrane region" description="Helical" evidence="14">
    <location>
        <begin position="111"/>
        <end position="129"/>
    </location>
</feature>
<dbReference type="Pfam" id="PF00953">
    <property type="entry name" value="Glycos_transf_4"/>
    <property type="match status" value="1"/>
</dbReference>
<keyword evidence="8" id="KW-0573">Peptidoglycan synthesis</keyword>
<comment type="cofactor">
    <cofactor evidence="13">
        <name>Mg(2+)</name>
        <dbReference type="ChEBI" id="CHEBI:18420"/>
    </cofactor>
</comment>
<accession>G8QXE2</accession>
<evidence type="ECO:0000256" key="11">
    <source>
        <dbReference type="ARBA" id="ARBA00023306"/>
    </source>
</evidence>
<keyword evidence="13" id="KW-0460">Magnesium</keyword>
<proteinExistence type="inferred from homology"/>
<evidence type="ECO:0000256" key="5">
    <source>
        <dbReference type="ARBA" id="ARBA00022679"/>
    </source>
</evidence>
<feature type="transmembrane region" description="Helical" evidence="14">
    <location>
        <begin position="135"/>
        <end position="161"/>
    </location>
</feature>
<evidence type="ECO:0000256" key="8">
    <source>
        <dbReference type="ARBA" id="ARBA00022984"/>
    </source>
</evidence>
<feature type="transmembrane region" description="Helical" evidence="14">
    <location>
        <begin position="249"/>
        <end position="269"/>
    </location>
</feature>
<evidence type="ECO:0000256" key="9">
    <source>
        <dbReference type="ARBA" id="ARBA00022989"/>
    </source>
</evidence>
<feature type="transmembrane region" description="Helical" evidence="14">
    <location>
        <begin position="299"/>
        <end position="321"/>
    </location>
</feature>
<comment type="subcellular location">
    <subcellularLocation>
        <location evidence="1">Membrane</location>
        <topology evidence="1">Multi-pass membrane protein</topology>
    </subcellularLocation>
</comment>
<keyword evidence="6 14" id="KW-0812">Transmembrane</keyword>
<evidence type="ECO:0000313" key="16">
    <source>
        <dbReference type="Proteomes" id="UP000005632"/>
    </source>
</evidence>
<evidence type="ECO:0000256" key="6">
    <source>
        <dbReference type="ARBA" id="ARBA00022692"/>
    </source>
</evidence>
<keyword evidence="16" id="KW-1185">Reference proteome</keyword>
<dbReference type="InterPro" id="IPR000715">
    <property type="entry name" value="Glycosyl_transferase_4"/>
</dbReference>
<keyword evidence="4" id="KW-0132">Cell division</keyword>
<dbReference type="InterPro" id="IPR003524">
    <property type="entry name" value="PNAcMuramoyl-5peptid_Trfase"/>
</dbReference>
<keyword evidence="12" id="KW-0961">Cell wall biogenesis/degradation</keyword>
<keyword evidence="5 15" id="KW-0808">Transferase</keyword>
<dbReference type="GO" id="GO:0009252">
    <property type="term" value="P:peptidoglycan biosynthetic process"/>
    <property type="evidence" value="ECO:0007669"/>
    <property type="project" value="UniProtKB-KW"/>
</dbReference>
<dbReference type="EMBL" id="CP003155">
    <property type="protein sequence ID" value="AEV28443.1"/>
    <property type="molecule type" value="Genomic_DNA"/>
</dbReference>
<feature type="transmembrane region" description="Helical" evidence="14">
    <location>
        <begin position="198"/>
        <end position="216"/>
    </location>
</feature>
<dbReference type="RefSeq" id="WP_014269292.1">
    <property type="nucleotide sequence ID" value="NC_016633.1"/>
</dbReference>
<dbReference type="GO" id="GO:0008963">
    <property type="term" value="F:phospho-N-acetylmuramoyl-pentapeptide-transferase activity"/>
    <property type="evidence" value="ECO:0007669"/>
    <property type="project" value="InterPro"/>
</dbReference>
<feature type="transmembrane region" description="Helical" evidence="14">
    <location>
        <begin position="74"/>
        <end position="91"/>
    </location>
</feature>
<dbReference type="PANTHER" id="PTHR22926:SF5">
    <property type="entry name" value="PHOSPHO-N-ACETYLMURAMOYL-PENTAPEPTIDE-TRANSFERASE HOMOLOG"/>
    <property type="match status" value="1"/>
</dbReference>
<comment type="similarity">
    <text evidence="2">Belongs to the glycosyltransferase 4 family. MraY subfamily.</text>
</comment>
<protein>
    <submittedName>
        <fullName evidence="15">UDP-N-acetylmuramyl pentapeptide phosphotransferase/UDP-N-acetylglucosamine-1-phosphate transferase</fullName>
    </submittedName>
</protein>